<dbReference type="InterPro" id="IPR003362">
    <property type="entry name" value="Bact_transf"/>
</dbReference>
<evidence type="ECO:0000259" key="4">
    <source>
        <dbReference type="Pfam" id="PF02397"/>
    </source>
</evidence>
<keyword evidence="6" id="KW-1185">Reference proteome</keyword>
<evidence type="ECO:0000256" key="2">
    <source>
        <dbReference type="ARBA" id="ARBA00023169"/>
    </source>
</evidence>
<keyword evidence="2" id="KW-0270">Exopolysaccharide synthesis</keyword>
<dbReference type="GO" id="GO:0016780">
    <property type="term" value="F:phosphotransferase activity, for other substituted phosphate groups"/>
    <property type="evidence" value="ECO:0007669"/>
    <property type="project" value="TreeGrafter"/>
</dbReference>
<dbReference type="EMBL" id="LPXO01000012">
    <property type="protein sequence ID" value="KUF09585.1"/>
    <property type="molecule type" value="Genomic_DNA"/>
</dbReference>
<dbReference type="STRING" id="1685382.AVJ23_17040"/>
<keyword evidence="3" id="KW-0472">Membrane</keyword>
<sequence length="207" mass="23823">MTPLRRTLDILYALGLGIILSPLILYVAGLVLIKQGRPLFYCSERMSRPDKPFQLIKFRSMTVVETDSGVSGGDKAARITPTGAMLRRTRLDELPQLWNILRGDIGFVGPRPPLRHYVEMFPELYAEVLKDRPGITGLATIAFHKTEERLLARTRTPEETEEIYCRRCVPRKARLDILYARRRNVCSDFRLMCATVFKSVTMHDRKR</sequence>
<evidence type="ECO:0000256" key="1">
    <source>
        <dbReference type="ARBA" id="ARBA00006464"/>
    </source>
</evidence>
<evidence type="ECO:0000256" key="3">
    <source>
        <dbReference type="SAM" id="Phobius"/>
    </source>
</evidence>
<reference evidence="5 6" key="1">
    <citation type="submission" date="2015-12" db="EMBL/GenBank/DDBJ databases">
        <authorList>
            <person name="Shamseldin A."/>
            <person name="Moawad H."/>
            <person name="Abd El-Rahim W.M."/>
            <person name="Sadowsky M.J."/>
        </authorList>
    </citation>
    <scope>NUCLEOTIDE SEQUENCE [LARGE SCALE GENOMIC DNA]</scope>
    <source>
        <strain evidence="5 6">SJ5A-1</strain>
    </source>
</reference>
<proteinExistence type="inferred from homology"/>
<comment type="caution">
    <text evidence="5">The sequence shown here is derived from an EMBL/GenBank/DDBJ whole genome shotgun (WGS) entry which is preliminary data.</text>
</comment>
<dbReference type="Proteomes" id="UP000054396">
    <property type="component" value="Unassembled WGS sequence"/>
</dbReference>
<dbReference type="PANTHER" id="PTHR30576">
    <property type="entry name" value="COLANIC BIOSYNTHESIS UDP-GLUCOSE LIPID CARRIER TRANSFERASE"/>
    <property type="match status" value="1"/>
</dbReference>
<gene>
    <name evidence="5" type="ORF">AVJ23_17040</name>
</gene>
<dbReference type="Pfam" id="PF02397">
    <property type="entry name" value="Bac_transf"/>
    <property type="match status" value="1"/>
</dbReference>
<keyword evidence="5" id="KW-0808">Transferase</keyword>
<protein>
    <submittedName>
        <fullName evidence="5">Sugar transferase</fullName>
    </submittedName>
</protein>
<dbReference type="AlphaFoldDB" id="A0A0W7WG56"/>
<comment type="similarity">
    <text evidence="1">Belongs to the bacterial sugar transferase family.</text>
</comment>
<dbReference type="PANTHER" id="PTHR30576:SF20">
    <property type="entry name" value="QUINOVOSAMINEPHOSPHOTRANSFERAE-RELATED"/>
    <property type="match status" value="1"/>
</dbReference>
<dbReference type="OrthoDB" id="9808602at2"/>
<organism evidence="5 6">
    <name type="scientific">Pseudoponticoccus marisrubri</name>
    <dbReference type="NCBI Taxonomy" id="1685382"/>
    <lineage>
        <taxon>Bacteria</taxon>
        <taxon>Pseudomonadati</taxon>
        <taxon>Pseudomonadota</taxon>
        <taxon>Alphaproteobacteria</taxon>
        <taxon>Rhodobacterales</taxon>
        <taxon>Roseobacteraceae</taxon>
        <taxon>Pseudoponticoccus</taxon>
    </lineage>
</organism>
<dbReference type="RefSeq" id="WP_058863420.1">
    <property type="nucleotide sequence ID" value="NZ_LPXO01000012.1"/>
</dbReference>
<feature type="transmembrane region" description="Helical" evidence="3">
    <location>
        <begin position="12"/>
        <end position="33"/>
    </location>
</feature>
<evidence type="ECO:0000313" key="6">
    <source>
        <dbReference type="Proteomes" id="UP000054396"/>
    </source>
</evidence>
<evidence type="ECO:0000313" key="5">
    <source>
        <dbReference type="EMBL" id="KUF09585.1"/>
    </source>
</evidence>
<accession>A0A0W7WG56</accession>
<name>A0A0W7WG56_9RHOB</name>
<dbReference type="GO" id="GO:0000271">
    <property type="term" value="P:polysaccharide biosynthetic process"/>
    <property type="evidence" value="ECO:0007669"/>
    <property type="project" value="UniProtKB-KW"/>
</dbReference>
<keyword evidence="3" id="KW-0812">Transmembrane</keyword>
<feature type="domain" description="Bacterial sugar transferase" evidence="4">
    <location>
        <begin position="5"/>
        <end position="199"/>
    </location>
</feature>
<keyword evidence="3" id="KW-1133">Transmembrane helix</keyword>